<reference evidence="1 2" key="1">
    <citation type="journal article" date="2011" name="Stand. Genomic Sci.">
        <title>Complete genome sequence of Weeksella virosa type strain (9751).</title>
        <authorList>
            <person name="Lang E."/>
            <person name="Teshima H."/>
            <person name="Lucas S."/>
            <person name="Lapidus A."/>
            <person name="Hammon N."/>
            <person name="Deshpande S."/>
            <person name="Nolan M."/>
            <person name="Cheng J.F."/>
            <person name="Pitluck S."/>
            <person name="Liolios K."/>
            <person name="Pagani I."/>
            <person name="Mikhailova N."/>
            <person name="Ivanova N."/>
            <person name="Mavromatis K."/>
            <person name="Pati A."/>
            <person name="Tapia R."/>
            <person name="Han C."/>
            <person name="Goodwin L."/>
            <person name="Chen A."/>
            <person name="Palaniappan K."/>
            <person name="Land M."/>
            <person name="Hauser L."/>
            <person name="Chang Y.J."/>
            <person name="Jeffries C.D."/>
            <person name="Brambilla E.M."/>
            <person name="Kopitz M."/>
            <person name="Rohde M."/>
            <person name="Goker M."/>
            <person name="Tindall B.J."/>
            <person name="Detter J.C."/>
            <person name="Woyke T."/>
            <person name="Bristow J."/>
            <person name="Eisen J.A."/>
            <person name="Markowitz V."/>
            <person name="Hugenholtz P."/>
            <person name="Klenk H.P."/>
            <person name="Kyrpides N.C."/>
        </authorList>
    </citation>
    <scope>NUCLEOTIDE SEQUENCE [LARGE SCALE GENOMIC DNA]</scope>
    <source>
        <strain evidence="2">ATCC 43766 / DSM 16922 / JCM 21250 / NBRC 16016 / NCTC 11634 / CL345/78</strain>
    </source>
</reference>
<keyword evidence="2" id="KW-1185">Reference proteome</keyword>
<dbReference type="KEGG" id="wvi:Weevi_0268"/>
<evidence type="ECO:0000313" key="1">
    <source>
        <dbReference type="EMBL" id="ADX66990.1"/>
    </source>
</evidence>
<dbReference type="HOGENOM" id="CLU_2526640_0_0_10"/>
<name>F0NXT3_WEEVC</name>
<organism evidence="1 2">
    <name type="scientific">Weeksella virosa (strain ATCC 43766 / DSM 16922 / JCM 21250 / CCUG 30538 / CDC 9751 / IAM 14551 / NBRC 16016 / NCTC 11634 / CL345/78)</name>
    <dbReference type="NCBI Taxonomy" id="865938"/>
    <lineage>
        <taxon>Bacteria</taxon>
        <taxon>Pseudomonadati</taxon>
        <taxon>Bacteroidota</taxon>
        <taxon>Flavobacteriia</taxon>
        <taxon>Flavobacteriales</taxon>
        <taxon>Weeksellaceae</taxon>
        <taxon>Weeksella</taxon>
    </lineage>
</organism>
<accession>F0NXT3</accession>
<sequence length="84" mass="10019">MNNRIYREFHDKFTKENQFEFSQGIYLFRDYVRNRPVSICLLQEFTTLVRSTPGIERVLNYLLEKNKNSSVTVSAIKLIQENIT</sequence>
<proteinExistence type="predicted"/>
<evidence type="ECO:0000313" key="2">
    <source>
        <dbReference type="Proteomes" id="UP000008641"/>
    </source>
</evidence>
<dbReference type="AlphaFoldDB" id="F0NXT3"/>
<protein>
    <submittedName>
        <fullName evidence="1">Uncharacterized protein</fullName>
    </submittedName>
</protein>
<dbReference type="STRING" id="865938.Weevi_0268"/>
<dbReference type="Proteomes" id="UP000008641">
    <property type="component" value="Chromosome"/>
</dbReference>
<dbReference type="EMBL" id="CP002455">
    <property type="protein sequence ID" value="ADX66990.1"/>
    <property type="molecule type" value="Genomic_DNA"/>
</dbReference>
<reference evidence="2" key="2">
    <citation type="journal article" date="2011" name="Stand. Genomic Sci.">
        <title>Complete genome sequence of Weeksella virosa type strain (9751T).</title>
        <authorList>
            <person name="Lang E."/>
            <person name="Teshima H."/>
            <person name="Lucas S."/>
            <person name="Lapidus A."/>
            <person name="Hammon N."/>
            <person name="Deshpande S."/>
            <person name="Nolan M."/>
            <person name="Cheng J."/>
            <person name="Pitluck S."/>
            <person name="Liolios K."/>
            <person name="Pagani I."/>
            <person name="Mikhailova N."/>
            <person name="Ivanova N."/>
            <person name="Mavromatis K."/>
            <person name="Pati A."/>
            <person name="Tapia R."/>
            <person name="Han C."/>
            <person name="Goodwin L."/>
            <person name="Chen A."/>
            <person name="Palaniappan K."/>
            <person name="Land M."/>
            <person name="Hauser L."/>
            <person name="Chang Y."/>
            <person name="Jeffries C."/>
            <person name="Brambilla E."/>
            <person name="Kopitz M."/>
            <person name="Rohde M."/>
            <person name="Goker M."/>
            <person name="Tindall B."/>
            <person name="Detter J."/>
            <person name="Woyke T."/>
            <person name="Bristow J."/>
            <person name="Eisen J."/>
            <person name="Markowitz V."/>
            <person name="Hugenholtz P."/>
            <person name="Klenk H."/>
            <person name="Kyrpides N."/>
        </authorList>
    </citation>
    <scope>NUCLEOTIDE SEQUENCE [LARGE SCALE GENOMIC DNA]</scope>
    <source>
        <strain evidence="2">ATCC 43766 / DSM 16922 / JCM 21250 / NBRC 16016 / NCTC 11634 / CL345/78</strain>
    </source>
</reference>
<dbReference type="RefSeq" id="WP_013597382.1">
    <property type="nucleotide sequence ID" value="NC_015144.1"/>
</dbReference>
<gene>
    <name evidence="1" type="ordered locus">Weevi_0268</name>
</gene>